<feature type="transmembrane region" description="Helical" evidence="4">
    <location>
        <begin position="234"/>
        <end position="252"/>
    </location>
</feature>
<name>A0A4U7N9S3_9RHOB</name>
<dbReference type="SUPFAM" id="SSF103473">
    <property type="entry name" value="MFS general substrate transporter"/>
    <property type="match status" value="1"/>
</dbReference>
<keyword evidence="3 4" id="KW-0472">Membrane</keyword>
<feature type="transmembrane region" description="Helical" evidence="4">
    <location>
        <begin position="97"/>
        <end position="114"/>
    </location>
</feature>
<evidence type="ECO:0000256" key="3">
    <source>
        <dbReference type="ARBA" id="ARBA00023136"/>
    </source>
</evidence>
<dbReference type="InterPro" id="IPR047200">
    <property type="entry name" value="MFS_YcaD-like"/>
</dbReference>
<dbReference type="CDD" id="cd17477">
    <property type="entry name" value="MFS_YcaD_like"/>
    <property type="match status" value="1"/>
</dbReference>
<dbReference type="InterPro" id="IPR036259">
    <property type="entry name" value="MFS_trans_sf"/>
</dbReference>
<dbReference type="PANTHER" id="PTHR23521:SF3">
    <property type="entry name" value="MFS TRANSPORTER"/>
    <property type="match status" value="1"/>
</dbReference>
<dbReference type="Proteomes" id="UP000306575">
    <property type="component" value="Unassembled WGS sequence"/>
</dbReference>
<evidence type="ECO:0000256" key="1">
    <source>
        <dbReference type="ARBA" id="ARBA00022692"/>
    </source>
</evidence>
<dbReference type="PROSITE" id="PS50850">
    <property type="entry name" value="MFS"/>
    <property type="match status" value="1"/>
</dbReference>
<dbReference type="RefSeq" id="WP_138014540.1">
    <property type="nucleotide sequence ID" value="NZ_SULI01000001.1"/>
</dbReference>
<dbReference type="InterPro" id="IPR011701">
    <property type="entry name" value="MFS"/>
</dbReference>
<feature type="transmembrane region" description="Helical" evidence="4">
    <location>
        <begin position="72"/>
        <end position="91"/>
    </location>
</feature>
<feature type="transmembrane region" description="Helical" evidence="4">
    <location>
        <begin position="196"/>
        <end position="214"/>
    </location>
</feature>
<reference evidence="6 7" key="1">
    <citation type="submission" date="2019-04" db="EMBL/GenBank/DDBJ databases">
        <title>Genome sequence of Pelagicola litoralis CL-ES2.</title>
        <authorList>
            <person name="Cao J."/>
        </authorList>
    </citation>
    <scope>NUCLEOTIDE SEQUENCE [LARGE SCALE GENOMIC DNA]</scope>
    <source>
        <strain evidence="6 7">CL-ES2</strain>
    </source>
</reference>
<evidence type="ECO:0000256" key="4">
    <source>
        <dbReference type="SAM" id="Phobius"/>
    </source>
</evidence>
<sequence length="422" mass="44787">MHMLLSFSALFLSVVLLQLSTGGVGPLDALSGITLGFTTSQIGLLGSAHFLGFFVGCWWAPRLMGDVGHARAFAAFTATGAIGLMAHFLIIDPMAWALMRVASGLCVAGCYTVIEAWLQSKVTNETRGRAMGTYRFVDMGASLAAQLVISVLEPASYVSYNLLAILCCAALLPLTLTKSEQPQTPSAPRLRPMLAVARSPLAAVGVIVAALSSASFRMVGPVYGTQVGLQIDQIAWFLAAFVLGGALAQYPVGWLADKYDRRWVLVWLSGAAIVACGTTVLAGASSTTFIMLNATFFGLTSFPIFSVSAAHANDFATSEERVELAAALMFFYAIGAIAAPVFASGLIQSYGPSALFIMIAAGHALLIVFGLSRMRARPTAGNQTRYIYAPRTSFIIGRLIGRQRDKKLRTDKRGDDSDTGSV</sequence>
<dbReference type="GO" id="GO:0022857">
    <property type="term" value="F:transmembrane transporter activity"/>
    <property type="evidence" value="ECO:0007669"/>
    <property type="project" value="InterPro"/>
</dbReference>
<feature type="transmembrane region" description="Helical" evidence="4">
    <location>
        <begin position="324"/>
        <end position="347"/>
    </location>
</feature>
<keyword evidence="7" id="KW-1185">Reference proteome</keyword>
<keyword evidence="2 4" id="KW-1133">Transmembrane helix</keyword>
<feature type="transmembrane region" description="Helical" evidence="4">
    <location>
        <begin position="134"/>
        <end position="152"/>
    </location>
</feature>
<organism evidence="6 7">
    <name type="scientific">Shimia litoralis</name>
    <dbReference type="NCBI Taxonomy" id="420403"/>
    <lineage>
        <taxon>Bacteria</taxon>
        <taxon>Pseudomonadati</taxon>
        <taxon>Pseudomonadota</taxon>
        <taxon>Alphaproteobacteria</taxon>
        <taxon>Rhodobacterales</taxon>
        <taxon>Roseobacteraceae</taxon>
    </lineage>
</organism>
<feature type="domain" description="Major facilitator superfamily (MFS) profile" evidence="5">
    <location>
        <begin position="198"/>
        <end position="422"/>
    </location>
</feature>
<dbReference type="PANTHER" id="PTHR23521">
    <property type="entry name" value="TRANSPORTER MFS SUPERFAMILY"/>
    <property type="match status" value="1"/>
</dbReference>
<evidence type="ECO:0000313" key="6">
    <source>
        <dbReference type="EMBL" id="TKZ22523.1"/>
    </source>
</evidence>
<evidence type="ECO:0000313" key="7">
    <source>
        <dbReference type="Proteomes" id="UP000306575"/>
    </source>
</evidence>
<accession>A0A4U7N9S3</accession>
<dbReference type="EMBL" id="SULI01000001">
    <property type="protein sequence ID" value="TKZ22523.1"/>
    <property type="molecule type" value="Genomic_DNA"/>
</dbReference>
<feature type="transmembrane region" description="Helical" evidence="4">
    <location>
        <begin position="353"/>
        <end position="371"/>
    </location>
</feature>
<gene>
    <name evidence="6" type="ORF">FAP39_01215</name>
</gene>
<dbReference type="InterPro" id="IPR020846">
    <property type="entry name" value="MFS_dom"/>
</dbReference>
<dbReference type="Gene3D" id="1.20.1250.20">
    <property type="entry name" value="MFS general substrate transporter like domains"/>
    <property type="match status" value="2"/>
</dbReference>
<dbReference type="Pfam" id="PF07690">
    <property type="entry name" value="MFS_1"/>
    <property type="match status" value="1"/>
</dbReference>
<dbReference type="OrthoDB" id="9810614at2"/>
<dbReference type="AlphaFoldDB" id="A0A4U7N9S3"/>
<feature type="transmembrane region" description="Helical" evidence="4">
    <location>
        <begin position="38"/>
        <end position="60"/>
    </location>
</feature>
<feature type="transmembrane region" description="Helical" evidence="4">
    <location>
        <begin position="290"/>
        <end position="312"/>
    </location>
</feature>
<dbReference type="GO" id="GO:0005886">
    <property type="term" value="C:plasma membrane"/>
    <property type="evidence" value="ECO:0007669"/>
    <property type="project" value="TreeGrafter"/>
</dbReference>
<feature type="transmembrane region" description="Helical" evidence="4">
    <location>
        <begin position="158"/>
        <end position="176"/>
    </location>
</feature>
<feature type="transmembrane region" description="Helical" evidence="4">
    <location>
        <begin position="264"/>
        <end position="284"/>
    </location>
</feature>
<comment type="caution">
    <text evidence="6">The sequence shown here is derived from an EMBL/GenBank/DDBJ whole genome shotgun (WGS) entry which is preliminary data.</text>
</comment>
<keyword evidence="1 4" id="KW-0812">Transmembrane</keyword>
<protein>
    <submittedName>
        <fullName evidence="6">MFS transporter</fullName>
    </submittedName>
</protein>
<evidence type="ECO:0000256" key="2">
    <source>
        <dbReference type="ARBA" id="ARBA00022989"/>
    </source>
</evidence>
<proteinExistence type="predicted"/>
<evidence type="ECO:0000259" key="5">
    <source>
        <dbReference type="PROSITE" id="PS50850"/>
    </source>
</evidence>